<accession>A0A1B7MTS4</accession>
<dbReference type="EMBL" id="KV448449">
    <property type="protein sequence ID" value="OAX36012.1"/>
    <property type="molecule type" value="Genomic_DNA"/>
</dbReference>
<keyword evidence="4" id="KW-1185">Reference proteome</keyword>
<sequence length="338" mass="38199">MSTTVTPAEIQAMELYLLAAPTLKYISLAALTLFTWDLRMSVLTFPHETLLRRFDGNRLDYGYWLASDEDLLQNTRWTPVKALFLLNRYFALGAAILTTFLTFDVTPTETICSANAFFGVIALLLVANIELILQHRLFALYGYDRRIVLPVLALFIAVFSTMMVMAVIVYLYEKDHEVQIFGTCSILGVPMMGLDFVLVVLAGYKSLQHYFQIPDKTWSGARLMRIFARDSILYFFCNFLVYLFSTLLGKFGPSEYYQLGAITITLIPPVSVNRLLINMYDSAHGEESTWAEASKTKASHQVKDALSVHNGDIELEYMCTKGSRWTEASSLDDIGQAI</sequence>
<feature type="transmembrane region" description="Helical" evidence="1">
    <location>
        <begin position="147"/>
        <end position="172"/>
    </location>
</feature>
<evidence type="ECO:0000313" key="3">
    <source>
        <dbReference type="EMBL" id="OAX36012.1"/>
    </source>
</evidence>
<dbReference type="InParanoid" id="A0A1B7MTS4"/>
<dbReference type="Proteomes" id="UP000092154">
    <property type="component" value="Unassembled WGS sequence"/>
</dbReference>
<evidence type="ECO:0000313" key="4">
    <source>
        <dbReference type="Proteomes" id="UP000092154"/>
    </source>
</evidence>
<feature type="transmembrane region" description="Helical" evidence="1">
    <location>
        <begin position="82"/>
        <end position="103"/>
    </location>
</feature>
<keyword evidence="1" id="KW-0472">Membrane</keyword>
<reference evidence="3 4" key="1">
    <citation type="submission" date="2016-06" db="EMBL/GenBank/DDBJ databases">
        <title>Comparative genomics of the ectomycorrhizal sister species Rhizopogon vinicolor and Rhizopogon vesiculosus (Basidiomycota: Boletales) reveals a divergence of the mating type B locus.</title>
        <authorList>
            <consortium name="DOE Joint Genome Institute"/>
            <person name="Mujic A.B."/>
            <person name="Kuo A."/>
            <person name="Tritt A."/>
            <person name="Lipzen A."/>
            <person name="Chen C."/>
            <person name="Johnson J."/>
            <person name="Sharma A."/>
            <person name="Barry K."/>
            <person name="Grigoriev I.V."/>
            <person name="Spatafora J.W."/>
        </authorList>
    </citation>
    <scope>NUCLEOTIDE SEQUENCE [LARGE SCALE GENOMIC DNA]</scope>
    <source>
        <strain evidence="3 4">AM-OR11-026</strain>
    </source>
</reference>
<protein>
    <recommendedName>
        <fullName evidence="2">DUF6533 domain-containing protein</fullName>
    </recommendedName>
</protein>
<feature type="transmembrane region" description="Helical" evidence="1">
    <location>
        <begin position="257"/>
        <end position="277"/>
    </location>
</feature>
<feature type="domain" description="DUF6533" evidence="2">
    <location>
        <begin position="25"/>
        <end position="92"/>
    </location>
</feature>
<keyword evidence="1" id="KW-1133">Transmembrane helix</keyword>
<dbReference type="InterPro" id="IPR045340">
    <property type="entry name" value="DUF6533"/>
</dbReference>
<feature type="transmembrane region" description="Helical" evidence="1">
    <location>
        <begin position="232"/>
        <end position="251"/>
    </location>
</feature>
<feature type="transmembrane region" description="Helical" evidence="1">
    <location>
        <begin position="178"/>
        <end position="204"/>
    </location>
</feature>
<evidence type="ECO:0000259" key="2">
    <source>
        <dbReference type="Pfam" id="PF20151"/>
    </source>
</evidence>
<proteinExistence type="predicted"/>
<dbReference type="OrthoDB" id="3256800at2759"/>
<keyword evidence="1" id="KW-0812">Transmembrane</keyword>
<organism evidence="3 4">
    <name type="scientific">Rhizopogon vinicolor AM-OR11-026</name>
    <dbReference type="NCBI Taxonomy" id="1314800"/>
    <lineage>
        <taxon>Eukaryota</taxon>
        <taxon>Fungi</taxon>
        <taxon>Dikarya</taxon>
        <taxon>Basidiomycota</taxon>
        <taxon>Agaricomycotina</taxon>
        <taxon>Agaricomycetes</taxon>
        <taxon>Agaricomycetidae</taxon>
        <taxon>Boletales</taxon>
        <taxon>Suillineae</taxon>
        <taxon>Rhizopogonaceae</taxon>
        <taxon>Rhizopogon</taxon>
    </lineage>
</organism>
<gene>
    <name evidence="3" type="ORF">K503DRAFT_784667</name>
</gene>
<dbReference type="Pfam" id="PF20151">
    <property type="entry name" value="DUF6533"/>
    <property type="match status" value="1"/>
</dbReference>
<evidence type="ECO:0000256" key="1">
    <source>
        <dbReference type="SAM" id="Phobius"/>
    </source>
</evidence>
<feature type="transmembrane region" description="Helical" evidence="1">
    <location>
        <begin position="115"/>
        <end position="135"/>
    </location>
</feature>
<name>A0A1B7MTS4_9AGAM</name>
<dbReference type="AlphaFoldDB" id="A0A1B7MTS4"/>
<feature type="transmembrane region" description="Helical" evidence="1">
    <location>
        <begin position="15"/>
        <end position="36"/>
    </location>
</feature>